<name>A0AAU7U6K8_9DEIO</name>
<reference evidence="2" key="1">
    <citation type="submission" date="2024-06" db="EMBL/GenBank/DDBJ databases">
        <title>Draft Genome Sequence of Deinococcus sonorensis Type Strain KR-87, a Biofilm Producing Representative of the Genus Deinococcus.</title>
        <authorList>
            <person name="Boren L.S."/>
            <person name="Grosso R.A."/>
            <person name="Hugenberg-Cox A.N."/>
            <person name="Hill J.T.E."/>
            <person name="Albert C.M."/>
            <person name="Tuohy J.M."/>
        </authorList>
    </citation>
    <scope>NUCLEOTIDE SEQUENCE</scope>
    <source>
        <strain evidence="2">KR-87</strain>
        <plasmid evidence="2">pDson03</plasmid>
    </source>
</reference>
<dbReference type="AlphaFoldDB" id="A0AAU7U6K8"/>
<dbReference type="EMBL" id="CP158298">
    <property type="protein sequence ID" value="XBV84086.1"/>
    <property type="molecule type" value="Genomic_DNA"/>
</dbReference>
<sequence length="81" mass="8885">MARIKDRLGLLNANDLAVKMAEIQHQACFPWYGPVTAGSAASFRVRAPTAIIEFSPQANDGEPTNHLHHMYRHPTNESSAG</sequence>
<evidence type="ECO:0000313" key="2">
    <source>
        <dbReference type="EMBL" id="XBV84086.1"/>
    </source>
</evidence>
<dbReference type="InterPro" id="IPR021889">
    <property type="entry name" value="DUF3500"/>
</dbReference>
<dbReference type="RefSeq" id="WP_350242101.1">
    <property type="nucleotide sequence ID" value="NZ_CP158298.1"/>
</dbReference>
<proteinExistence type="predicted"/>
<evidence type="ECO:0000256" key="1">
    <source>
        <dbReference type="SAM" id="MobiDB-lite"/>
    </source>
</evidence>
<feature type="region of interest" description="Disordered" evidence="1">
    <location>
        <begin position="56"/>
        <end position="81"/>
    </location>
</feature>
<organism evidence="2">
    <name type="scientific">Deinococcus sonorensis KR-87</name>
    <dbReference type="NCBI Taxonomy" id="694439"/>
    <lineage>
        <taxon>Bacteria</taxon>
        <taxon>Thermotogati</taxon>
        <taxon>Deinococcota</taxon>
        <taxon>Deinococci</taxon>
        <taxon>Deinococcales</taxon>
        <taxon>Deinococcaceae</taxon>
        <taxon>Deinococcus</taxon>
    </lineage>
</organism>
<protein>
    <submittedName>
        <fullName evidence="2">DUF3500 domain-containing protein</fullName>
    </submittedName>
</protein>
<gene>
    <name evidence="2" type="ORF">ABOD76_03235</name>
</gene>
<keyword evidence="2" id="KW-0614">Plasmid</keyword>
<geneLocation type="plasmid" evidence="2">
    <name>pDson03</name>
</geneLocation>
<dbReference type="Pfam" id="PF12006">
    <property type="entry name" value="DUF3500"/>
    <property type="match status" value="1"/>
</dbReference>
<accession>A0AAU7U6K8</accession>
<dbReference type="KEGG" id="dsc:ABOD76_03235"/>